<evidence type="ECO:0000256" key="10">
    <source>
        <dbReference type="RuleBase" id="RU363037"/>
    </source>
</evidence>
<dbReference type="InParanoid" id="A0BTM6"/>
<dbReference type="OMA" id="LTHIHWV"/>
<dbReference type="Gene3D" id="2.40.240.10">
    <property type="entry name" value="Ribosomal Protein L25, Chain P"/>
    <property type="match status" value="2"/>
</dbReference>
<dbReference type="InterPro" id="IPR049437">
    <property type="entry name" value="tRNA-synt_1c_C2"/>
</dbReference>
<comment type="similarity">
    <text evidence="1 10">Belongs to the class-I aminoacyl-tRNA synthetase family.</text>
</comment>
<feature type="domain" description="Glutamyl/glutaminyl-tRNA synthetase class Ib anti-codon binding" evidence="13">
    <location>
        <begin position="556"/>
        <end position="643"/>
    </location>
</feature>
<dbReference type="Proteomes" id="UP000000600">
    <property type="component" value="Unassembled WGS sequence"/>
</dbReference>
<evidence type="ECO:0000256" key="2">
    <source>
        <dbReference type="ARBA" id="ARBA00012836"/>
    </source>
</evidence>
<evidence type="ECO:0000313" key="17">
    <source>
        <dbReference type="EMBL" id="CAK61893.1"/>
    </source>
</evidence>
<dbReference type="GO" id="GO:0005829">
    <property type="term" value="C:cytosol"/>
    <property type="evidence" value="ECO:0000318"/>
    <property type="project" value="GO_Central"/>
</dbReference>
<evidence type="ECO:0000256" key="7">
    <source>
        <dbReference type="ARBA" id="ARBA00023146"/>
    </source>
</evidence>
<evidence type="ECO:0000259" key="15">
    <source>
        <dbReference type="Pfam" id="PF04558"/>
    </source>
</evidence>
<evidence type="ECO:0000256" key="6">
    <source>
        <dbReference type="ARBA" id="ARBA00022917"/>
    </source>
</evidence>
<keyword evidence="4 10" id="KW-0547">Nucleotide-binding</keyword>
<dbReference type="Pfam" id="PF04558">
    <property type="entry name" value="tRNA_synt_1c_R1"/>
    <property type="match status" value="1"/>
</dbReference>
<dbReference type="Gene3D" id="3.40.50.620">
    <property type="entry name" value="HUPs"/>
    <property type="match status" value="1"/>
</dbReference>
<dbReference type="PANTHER" id="PTHR43097">
    <property type="entry name" value="GLUTAMINE-TRNA LIGASE"/>
    <property type="match status" value="1"/>
</dbReference>
<feature type="region of interest" description="Disordered" evidence="11">
    <location>
        <begin position="762"/>
        <end position="785"/>
    </location>
</feature>
<dbReference type="InterPro" id="IPR001412">
    <property type="entry name" value="aa-tRNA-synth_I_CS"/>
</dbReference>
<dbReference type="GO" id="GO:0006425">
    <property type="term" value="P:glutaminyl-tRNA aminoacylation"/>
    <property type="evidence" value="ECO:0000318"/>
    <property type="project" value="GO_Central"/>
</dbReference>
<dbReference type="STRING" id="5888.A0BTM6"/>
<dbReference type="InterPro" id="IPR011035">
    <property type="entry name" value="Ribosomal_bL25/Gln-tRNA_synth"/>
</dbReference>
<accession>A0BTM6</accession>
<evidence type="ECO:0000256" key="9">
    <source>
        <dbReference type="ARBA" id="ARBA00048270"/>
    </source>
</evidence>
<comment type="catalytic activity">
    <reaction evidence="9">
        <text>tRNA(Gln) + L-glutamine + ATP = L-glutaminyl-tRNA(Gln) + AMP + diphosphate</text>
        <dbReference type="Rhea" id="RHEA:20121"/>
        <dbReference type="Rhea" id="RHEA-COMP:9662"/>
        <dbReference type="Rhea" id="RHEA-COMP:9681"/>
        <dbReference type="ChEBI" id="CHEBI:30616"/>
        <dbReference type="ChEBI" id="CHEBI:33019"/>
        <dbReference type="ChEBI" id="CHEBI:58359"/>
        <dbReference type="ChEBI" id="CHEBI:78442"/>
        <dbReference type="ChEBI" id="CHEBI:78521"/>
        <dbReference type="ChEBI" id="CHEBI:456215"/>
        <dbReference type="EC" id="6.1.1.18"/>
    </reaction>
</comment>
<keyword evidence="6 10" id="KW-0648">Protein biosynthesis</keyword>
<organism evidence="17 18">
    <name type="scientific">Paramecium tetraurelia</name>
    <dbReference type="NCBI Taxonomy" id="5888"/>
    <lineage>
        <taxon>Eukaryota</taxon>
        <taxon>Sar</taxon>
        <taxon>Alveolata</taxon>
        <taxon>Ciliophora</taxon>
        <taxon>Intramacronucleata</taxon>
        <taxon>Oligohymenophorea</taxon>
        <taxon>Peniculida</taxon>
        <taxon>Parameciidae</taxon>
        <taxon>Paramecium</taxon>
    </lineage>
</organism>
<dbReference type="Pfam" id="PF03950">
    <property type="entry name" value="tRNA-synt_1c_C"/>
    <property type="match status" value="1"/>
</dbReference>
<feature type="domain" description="Glutaminyl-tRNA synthetase class Ib non-specific RNA-binding" evidence="14">
    <location>
        <begin position="164"/>
        <end position="211"/>
    </location>
</feature>
<proteinExistence type="inferred from homology"/>
<evidence type="ECO:0000256" key="11">
    <source>
        <dbReference type="SAM" id="MobiDB-lite"/>
    </source>
</evidence>
<gene>
    <name evidence="17" type="ORF">GSPATT00032125001</name>
</gene>
<evidence type="ECO:0000259" key="13">
    <source>
        <dbReference type="Pfam" id="PF03950"/>
    </source>
</evidence>
<dbReference type="GO" id="GO:0005524">
    <property type="term" value="F:ATP binding"/>
    <property type="evidence" value="ECO:0007669"/>
    <property type="project" value="UniProtKB-KW"/>
</dbReference>
<dbReference type="InterPro" id="IPR007638">
    <property type="entry name" value="Gln-tRNA-synth_Ib_RNA-bd_2"/>
</dbReference>
<dbReference type="EMBL" id="CT868016">
    <property type="protein sequence ID" value="CAK61893.1"/>
    <property type="molecule type" value="Genomic_DNA"/>
</dbReference>
<dbReference type="FunFam" id="1.10.10.2420:FF:000001">
    <property type="entry name" value="Glutamine--tRNA ligase cytoplasmic"/>
    <property type="match status" value="1"/>
</dbReference>
<dbReference type="SUPFAM" id="SSF52374">
    <property type="entry name" value="Nucleotidylyl transferase"/>
    <property type="match status" value="1"/>
</dbReference>
<keyword evidence="3 10" id="KW-0436">Ligase</keyword>
<dbReference type="RefSeq" id="XP_001429291.1">
    <property type="nucleotide sequence ID" value="XM_001429254.2"/>
</dbReference>
<dbReference type="AlphaFoldDB" id="A0BTM6"/>
<evidence type="ECO:0000256" key="1">
    <source>
        <dbReference type="ARBA" id="ARBA00005594"/>
    </source>
</evidence>
<protein>
    <recommendedName>
        <fullName evidence="2">glutamine--tRNA ligase</fullName>
        <ecNumber evidence="2">6.1.1.18</ecNumber>
    </recommendedName>
    <alternativeName>
        <fullName evidence="8">Glutaminyl-tRNA synthetase</fullName>
    </alternativeName>
</protein>
<keyword evidence="18" id="KW-1185">Reference proteome</keyword>
<dbReference type="InterPro" id="IPR050132">
    <property type="entry name" value="Gln/Glu-tRNA_Ligase"/>
</dbReference>
<dbReference type="InterPro" id="IPR000924">
    <property type="entry name" value="Glu/Gln-tRNA-synth"/>
</dbReference>
<dbReference type="OrthoDB" id="10250478at2759"/>
<feature type="compositionally biased region" description="Basic and acidic residues" evidence="11">
    <location>
        <begin position="764"/>
        <end position="785"/>
    </location>
</feature>
<feature type="domain" description="tRNA synthetases class I (E and Q) anti-codon binding" evidence="16">
    <location>
        <begin position="660"/>
        <end position="732"/>
    </location>
</feature>
<dbReference type="HOGENOM" id="CLU_001882_2_3_1"/>
<dbReference type="GO" id="GO:0004819">
    <property type="term" value="F:glutamine-tRNA ligase activity"/>
    <property type="evidence" value="ECO:0000318"/>
    <property type="project" value="GO_Central"/>
</dbReference>
<dbReference type="InterPro" id="IPR014729">
    <property type="entry name" value="Rossmann-like_a/b/a_fold"/>
</dbReference>
<dbReference type="KEGG" id="ptm:GSPATT00032125001"/>
<dbReference type="Gene3D" id="1.10.8.1290">
    <property type="entry name" value="Glutaminyl-tRNA synthetase, non-specific RNA binding region part 1, domain 1"/>
    <property type="match status" value="1"/>
</dbReference>
<feature type="domain" description="Glutamyl/glutaminyl-tRNA synthetase class Ib catalytic" evidence="12">
    <location>
        <begin position="247"/>
        <end position="553"/>
    </location>
</feature>
<dbReference type="Pfam" id="PF00749">
    <property type="entry name" value="tRNA-synt_1c"/>
    <property type="match status" value="1"/>
</dbReference>
<dbReference type="InterPro" id="IPR020059">
    <property type="entry name" value="Glu/Gln-tRNA-synth_Ib_codon-bd"/>
</dbReference>
<evidence type="ECO:0000259" key="16">
    <source>
        <dbReference type="Pfam" id="PF20974"/>
    </source>
</evidence>
<dbReference type="EC" id="6.1.1.18" evidence="2"/>
<dbReference type="InterPro" id="IPR007639">
    <property type="entry name" value="Gln-tRNA-synth_Ib_RNA-bd_N"/>
</dbReference>
<dbReference type="FunFam" id="3.40.50.620:FF:000037">
    <property type="entry name" value="Glutamine--tRNA ligase cytoplasmic"/>
    <property type="match status" value="1"/>
</dbReference>
<dbReference type="PRINTS" id="PR00987">
    <property type="entry name" value="TRNASYNTHGLU"/>
</dbReference>
<evidence type="ECO:0000256" key="4">
    <source>
        <dbReference type="ARBA" id="ARBA00022741"/>
    </source>
</evidence>
<feature type="compositionally biased region" description="Low complexity" evidence="11">
    <location>
        <begin position="193"/>
        <end position="207"/>
    </location>
</feature>
<dbReference type="InterPro" id="IPR020056">
    <property type="entry name" value="Rbsml_bL25/Gln-tRNA_synth_N"/>
</dbReference>
<evidence type="ECO:0000259" key="12">
    <source>
        <dbReference type="Pfam" id="PF00749"/>
    </source>
</evidence>
<dbReference type="FunFam" id="1.10.1160.10:FF:000001">
    <property type="entry name" value="Glutamine--tRNA ligase"/>
    <property type="match status" value="1"/>
</dbReference>
<reference evidence="17 18" key="1">
    <citation type="journal article" date="2006" name="Nature">
        <title>Global trends of whole-genome duplications revealed by the ciliate Paramecium tetraurelia.</title>
        <authorList>
            <consortium name="Genoscope"/>
            <person name="Aury J.-M."/>
            <person name="Jaillon O."/>
            <person name="Duret L."/>
            <person name="Noel B."/>
            <person name="Jubin C."/>
            <person name="Porcel B.M."/>
            <person name="Segurens B."/>
            <person name="Daubin V."/>
            <person name="Anthouard V."/>
            <person name="Aiach N."/>
            <person name="Arnaiz O."/>
            <person name="Billaut A."/>
            <person name="Beisson J."/>
            <person name="Blanc I."/>
            <person name="Bouhouche K."/>
            <person name="Camara F."/>
            <person name="Duharcourt S."/>
            <person name="Guigo R."/>
            <person name="Gogendeau D."/>
            <person name="Katinka M."/>
            <person name="Keller A.-M."/>
            <person name="Kissmehl R."/>
            <person name="Klotz C."/>
            <person name="Koll F."/>
            <person name="Le Moue A."/>
            <person name="Lepere C."/>
            <person name="Malinsky S."/>
            <person name="Nowacki M."/>
            <person name="Nowak J.K."/>
            <person name="Plattner H."/>
            <person name="Poulain J."/>
            <person name="Ruiz F."/>
            <person name="Serrano V."/>
            <person name="Zagulski M."/>
            <person name="Dessen P."/>
            <person name="Betermier M."/>
            <person name="Weissenbach J."/>
            <person name="Scarpelli C."/>
            <person name="Schachter V."/>
            <person name="Sperling L."/>
            <person name="Meyer E."/>
            <person name="Cohen J."/>
            <person name="Wincker P."/>
        </authorList>
    </citation>
    <scope>NUCLEOTIDE SEQUENCE [LARGE SCALE GENOMIC DNA]</scope>
    <source>
        <strain evidence="17 18">Stock d4-2</strain>
    </source>
</reference>
<sequence length="785" mass="91002">MEEAQTRLQKIGLDETTIKNTIKGKNALKSILQTLDLVGVQECDKKIGNLLYEMSQNLTEALDNRRALLAKYIVEGKITNKLQLEGGIEYLRTHTHLEQIPAQDFEKAAGVGIVVTPEQIKNTVAEFLQSKKDLKTIRYTYNFSEYTKQVRSLLPFAEGKLLTQELNQQIEAILGPKTEEDLKAAKTQVKKPQQQQQQQQQQQEVQQQVEEEDDCKFDISKLVARDLATTVNSEQLLNWRKQNFPYEVLTRFPPEPNGYLHIGHAKSINFNFRLAQHYKGVTYLRFDDTNPEKECQEFIDNIKENLRFLGYTPFKTTHASDNFGKLYDYAVQLIQKGKAYCCFLTKEESSKLRTDLKPSPYRETQPAENLEIFRKMKLGYYKENEVCLRAKIDPTHPNPTLRDPAIFRIRFTPHPHQGDKWCIYPLYDFTHCICDSIEGITHSCCTLEFEVRRDLYYWFLKELDLYRPFVWEFSRLNVSNTVLSKRKLHHLVFNNIVDGWDDPRILTLNGLRRRGYTADSINKFCDLISVTRKGNENFIGMHVLESCIRKDLDIKAPRTMAILEPIVAIIDNVAEDFSEELEVAIIPRNPQKGNRKILLTKQIYLDKNDVRTEDHPDFWGVAPGKIIGLKQCGPFKVLSVTANEVHLERLGKDVKPKGFLHWLSVKEATPCVARLYDYLFEAYDPNELDDYIKGINPNSKIVCPNAFMHKDLLNSKPEDKVQFERLGYFNLDFDSKDGKFIWNRTVTLQEKDKIKAIAQVDGKQVQKKDVPQQKKDASKKEAKKE</sequence>
<dbReference type="FunFam" id="1.10.8.1290:FF:000002">
    <property type="entry name" value="Glutamine--tRNA ligase cytoplasmic"/>
    <property type="match status" value="1"/>
</dbReference>
<dbReference type="Pfam" id="PF20974">
    <property type="entry name" value="tRNA-synt_1c_C2"/>
    <property type="match status" value="1"/>
</dbReference>
<keyword evidence="5 10" id="KW-0067">ATP-binding</keyword>
<feature type="region of interest" description="Disordered" evidence="11">
    <location>
        <begin position="184"/>
        <end position="207"/>
    </location>
</feature>
<dbReference type="FunFam" id="3.90.800.10:FF:000001">
    <property type="entry name" value="Glutamine--tRNA ligase"/>
    <property type="match status" value="1"/>
</dbReference>
<dbReference type="PANTHER" id="PTHR43097:SF4">
    <property type="entry name" value="GLUTAMINE--TRNA LIGASE"/>
    <property type="match status" value="1"/>
</dbReference>
<dbReference type="GeneID" id="5015075"/>
<dbReference type="InterPro" id="IPR020058">
    <property type="entry name" value="Glu/Gln-tRNA-synth_Ib_cat-dom"/>
</dbReference>
<evidence type="ECO:0000256" key="8">
    <source>
        <dbReference type="ARBA" id="ARBA00030466"/>
    </source>
</evidence>
<evidence type="ECO:0000313" key="18">
    <source>
        <dbReference type="Proteomes" id="UP000000600"/>
    </source>
</evidence>
<dbReference type="FunCoup" id="A0BTM6">
    <property type="interactions" value="1423"/>
</dbReference>
<dbReference type="InterPro" id="IPR004514">
    <property type="entry name" value="Gln-tRNA-synth"/>
</dbReference>
<name>A0BTM6_PARTE</name>
<dbReference type="InterPro" id="IPR042558">
    <property type="entry name" value="Gln-tRNA-synth_Ib_RNA-bd_N_1"/>
</dbReference>
<dbReference type="NCBIfam" id="TIGR00440">
    <property type="entry name" value="glnS"/>
    <property type="match status" value="1"/>
</dbReference>
<dbReference type="SUPFAM" id="SSF50715">
    <property type="entry name" value="Ribosomal protein L25-like"/>
    <property type="match status" value="1"/>
</dbReference>
<feature type="domain" description="Glutaminyl-tRNA synthetase class Ib non-specific RNA-binding" evidence="15">
    <location>
        <begin position="2"/>
        <end position="158"/>
    </location>
</feature>
<dbReference type="eggNOG" id="KOG1148">
    <property type="taxonomic scope" value="Eukaryota"/>
</dbReference>
<dbReference type="PROSITE" id="PS00178">
    <property type="entry name" value="AA_TRNA_LIGASE_I"/>
    <property type="match status" value="1"/>
</dbReference>
<keyword evidence="7 10" id="KW-0030">Aminoacyl-tRNA synthetase</keyword>
<dbReference type="InterPro" id="IPR042559">
    <property type="entry name" value="Gln-tRNA-synth_Ib_RNA-bd_N_2"/>
</dbReference>
<dbReference type="Pfam" id="PF04557">
    <property type="entry name" value="tRNA_synt_1c_R2"/>
    <property type="match status" value="1"/>
</dbReference>
<evidence type="ECO:0000259" key="14">
    <source>
        <dbReference type="Pfam" id="PF04557"/>
    </source>
</evidence>
<evidence type="ECO:0000256" key="5">
    <source>
        <dbReference type="ARBA" id="ARBA00022840"/>
    </source>
</evidence>
<evidence type="ECO:0000256" key="3">
    <source>
        <dbReference type="ARBA" id="ARBA00022598"/>
    </source>
</evidence>
<dbReference type="Gene3D" id="1.10.10.2420">
    <property type="match status" value="1"/>
</dbReference>